<dbReference type="InterPro" id="IPR027417">
    <property type="entry name" value="P-loop_NTPase"/>
</dbReference>
<evidence type="ECO:0000259" key="9">
    <source>
        <dbReference type="Pfam" id="PF06144"/>
    </source>
</evidence>
<dbReference type="AlphaFoldDB" id="A0A382BXK0"/>
<dbReference type="CDD" id="cd18138">
    <property type="entry name" value="HLD_clamp_pol_III_delta"/>
    <property type="match status" value="1"/>
</dbReference>
<evidence type="ECO:0000256" key="3">
    <source>
        <dbReference type="ARBA" id="ARBA00022679"/>
    </source>
</evidence>
<dbReference type="SUPFAM" id="SSF48019">
    <property type="entry name" value="post-AAA+ oligomerization domain-like"/>
    <property type="match status" value="1"/>
</dbReference>
<feature type="domain" description="DNA polymerase III delta N-terminal" evidence="9">
    <location>
        <begin position="8"/>
        <end position="75"/>
    </location>
</feature>
<dbReference type="GO" id="GO:0009360">
    <property type="term" value="C:DNA polymerase III complex"/>
    <property type="evidence" value="ECO:0007669"/>
    <property type="project" value="InterPro"/>
</dbReference>
<dbReference type="GO" id="GO:0003677">
    <property type="term" value="F:DNA binding"/>
    <property type="evidence" value="ECO:0007669"/>
    <property type="project" value="InterPro"/>
</dbReference>
<gene>
    <name evidence="10" type="ORF">METZ01_LOCUS170647</name>
</gene>
<dbReference type="PANTHER" id="PTHR34388">
    <property type="entry name" value="DNA POLYMERASE III SUBUNIT DELTA"/>
    <property type="match status" value="1"/>
</dbReference>
<name>A0A382BXK0_9ZZZZ</name>
<keyword evidence="3" id="KW-0808">Transferase</keyword>
<dbReference type="GO" id="GO:0006261">
    <property type="term" value="P:DNA-templated DNA replication"/>
    <property type="evidence" value="ECO:0007669"/>
    <property type="project" value="TreeGrafter"/>
</dbReference>
<evidence type="ECO:0000256" key="6">
    <source>
        <dbReference type="ARBA" id="ARBA00022932"/>
    </source>
</evidence>
<dbReference type="SUPFAM" id="SSF52540">
    <property type="entry name" value="P-loop containing nucleoside triphosphate hydrolases"/>
    <property type="match status" value="1"/>
</dbReference>
<dbReference type="PANTHER" id="PTHR34388:SF1">
    <property type="entry name" value="DNA POLYMERASE III SUBUNIT DELTA"/>
    <property type="match status" value="1"/>
</dbReference>
<evidence type="ECO:0000313" key="10">
    <source>
        <dbReference type="EMBL" id="SVB17793.1"/>
    </source>
</evidence>
<sequence>MRSNTDNFDLFGTKKIIEIKLIGQGPGITGAKELKEYANKPEPNILLVVTGEGLEKKSYSSAWVEALEKAGILISIPPLSQATFPIWIQEKGQSNDINISSEARMLLAEKTEGNLIATLQEIKKLALIYPNQKIDLKKMEKSITDSSRFNIYDFSNAFVEGNTKKAIRILESLKAEGTPEALVLWALSKEINNLFKVSKSGSTKGLWGPRSYLNALEKTAKRIPRIRINKALQEIAQIDSAIKGFINQNPWLGIRQLTLTF</sequence>
<evidence type="ECO:0000256" key="5">
    <source>
        <dbReference type="ARBA" id="ARBA00022705"/>
    </source>
</evidence>
<evidence type="ECO:0000256" key="4">
    <source>
        <dbReference type="ARBA" id="ARBA00022695"/>
    </source>
</evidence>
<keyword evidence="4" id="KW-0548">Nucleotidyltransferase</keyword>
<dbReference type="NCBIfam" id="TIGR01128">
    <property type="entry name" value="holA"/>
    <property type="match status" value="1"/>
</dbReference>
<dbReference type="InterPro" id="IPR008921">
    <property type="entry name" value="DNA_pol3_clamp-load_cplx_C"/>
</dbReference>
<evidence type="ECO:0000256" key="2">
    <source>
        <dbReference type="ARBA" id="ARBA00017703"/>
    </source>
</evidence>
<dbReference type="InterPro" id="IPR005790">
    <property type="entry name" value="DNA_polIII_delta"/>
</dbReference>
<evidence type="ECO:0000256" key="1">
    <source>
        <dbReference type="ARBA" id="ARBA00012417"/>
    </source>
</evidence>
<dbReference type="Pfam" id="PF06144">
    <property type="entry name" value="DNA_pol3_delta"/>
    <property type="match status" value="1"/>
</dbReference>
<organism evidence="10">
    <name type="scientific">marine metagenome</name>
    <dbReference type="NCBI Taxonomy" id="408172"/>
    <lineage>
        <taxon>unclassified sequences</taxon>
        <taxon>metagenomes</taxon>
        <taxon>ecological metagenomes</taxon>
    </lineage>
</organism>
<protein>
    <recommendedName>
        <fullName evidence="2">DNA polymerase III subunit delta</fullName>
        <ecNumber evidence="1">2.7.7.7</ecNumber>
    </recommendedName>
</protein>
<dbReference type="Gene3D" id="1.10.8.60">
    <property type="match status" value="1"/>
</dbReference>
<reference evidence="10" key="1">
    <citation type="submission" date="2018-05" db="EMBL/GenBank/DDBJ databases">
        <authorList>
            <person name="Lanie J.A."/>
            <person name="Ng W.-L."/>
            <person name="Kazmierczak K.M."/>
            <person name="Andrzejewski T.M."/>
            <person name="Davidsen T.M."/>
            <person name="Wayne K.J."/>
            <person name="Tettelin H."/>
            <person name="Glass J.I."/>
            <person name="Rusch D."/>
            <person name="Podicherti R."/>
            <person name="Tsui H.-C.T."/>
            <person name="Winkler M.E."/>
        </authorList>
    </citation>
    <scope>NUCLEOTIDE SEQUENCE</scope>
</reference>
<dbReference type="Gene3D" id="1.20.272.10">
    <property type="match status" value="1"/>
</dbReference>
<dbReference type="EMBL" id="UINC01031557">
    <property type="protein sequence ID" value="SVB17793.1"/>
    <property type="molecule type" value="Genomic_DNA"/>
</dbReference>
<evidence type="ECO:0000256" key="7">
    <source>
        <dbReference type="ARBA" id="ARBA00034754"/>
    </source>
</evidence>
<dbReference type="GO" id="GO:0003887">
    <property type="term" value="F:DNA-directed DNA polymerase activity"/>
    <property type="evidence" value="ECO:0007669"/>
    <property type="project" value="UniProtKB-KW"/>
</dbReference>
<dbReference type="InterPro" id="IPR010372">
    <property type="entry name" value="DNA_pol3_delta_N"/>
</dbReference>
<keyword evidence="5" id="KW-0235">DNA replication</keyword>
<dbReference type="Gene3D" id="3.40.50.300">
    <property type="entry name" value="P-loop containing nucleotide triphosphate hydrolases"/>
    <property type="match status" value="1"/>
</dbReference>
<proteinExistence type="inferred from homology"/>
<dbReference type="EC" id="2.7.7.7" evidence="1"/>
<comment type="catalytic activity">
    <reaction evidence="8">
        <text>DNA(n) + a 2'-deoxyribonucleoside 5'-triphosphate = DNA(n+1) + diphosphate</text>
        <dbReference type="Rhea" id="RHEA:22508"/>
        <dbReference type="Rhea" id="RHEA-COMP:17339"/>
        <dbReference type="Rhea" id="RHEA-COMP:17340"/>
        <dbReference type="ChEBI" id="CHEBI:33019"/>
        <dbReference type="ChEBI" id="CHEBI:61560"/>
        <dbReference type="ChEBI" id="CHEBI:173112"/>
        <dbReference type="EC" id="2.7.7.7"/>
    </reaction>
</comment>
<comment type="similarity">
    <text evidence="7">Belongs to the DNA polymerase HolA subunit family.</text>
</comment>
<keyword evidence="6" id="KW-0239">DNA-directed DNA polymerase</keyword>
<accession>A0A382BXK0</accession>
<evidence type="ECO:0000256" key="8">
    <source>
        <dbReference type="ARBA" id="ARBA00049244"/>
    </source>
</evidence>